<keyword evidence="7" id="KW-0539">Nucleus</keyword>
<protein>
    <recommendedName>
        <fullName evidence="10">C2H2-type domain-containing protein</fullName>
    </recommendedName>
</protein>
<proteinExistence type="predicted"/>
<dbReference type="PANTHER" id="PTHR16515:SF49">
    <property type="entry name" value="GASTRULA ZINC FINGER PROTEIN XLCGF49.1-LIKE-RELATED"/>
    <property type="match status" value="1"/>
</dbReference>
<dbReference type="Gene3D" id="3.30.160.60">
    <property type="entry name" value="Classic Zinc Finger"/>
    <property type="match status" value="1"/>
</dbReference>
<reference evidence="11 12" key="1">
    <citation type="journal article" date="2021" name="BMC Biol.">
        <title>Horizontally acquired antibacterial genes associated with adaptive radiation of ladybird beetles.</title>
        <authorList>
            <person name="Li H.S."/>
            <person name="Tang X.F."/>
            <person name="Huang Y.H."/>
            <person name="Xu Z.Y."/>
            <person name="Chen M.L."/>
            <person name="Du X.Y."/>
            <person name="Qiu B.Y."/>
            <person name="Chen P.T."/>
            <person name="Zhang W."/>
            <person name="Slipinski A."/>
            <person name="Escalona H.E."/>
            <person name="Waterhouse R.M."/>
            <person name="Zwick A."/>
            <person name="Pang H."/>
        </authorList>
    </citation>
    <scope>NUCLEOTIDE SEQUENCE [LARGE SCALE GENOMIC DNA]</scope>
    <source>
        <strain evidence="11">SYSU2018</strain>
    </source>
</reference>
<keyword evidence="5" id="KW-0862">Zinc</keyword>
<evidence type="ECO:0000256" key="6">
    <source>
        <dbReference type="ARBA" id="ARBA00023125"/>
    </source>
</evidence>
<evidence type="ECO:0000313" key="11">
    <source>
        <dbReference type="EMBL" id="KAL3276710.1"/>
    </source>
</evidence>
<feature type="compositionally biased region" description="Polar residues" evidence="9">
    <location>
        <begin position="603"/>
        <end position="612"/>
    </location>
</feature>
<comment type="subcellular location">
    <subcellularLocation>
        <location evidence="1">Nucleus</location>
    </subcellularLocation>
</comment>
<dbReference type="PANTHER" id="PTHR16515">
    <property type="entry name" value="PR DOMAIN ZINC FINGER PROTEIN"/>
    <property type="match status" value="1"/>
</dbReference>
<evidence type="ECO:0000256" key="1">
    <source>
        <dbReference type="ARBA" id="ARBA00004123"/>
    </source>
</evidence>
<dbReference type="InterPro" id="IPR036236">
    <property type="entry name" value="Znf_C2H2_sf"/>
</dbReference>
<evidence type="ECO:0000313" key="12">
    <source>
        <dbReference type="Proteomes" id="UP001516400"/>
    </source>
</evidence>
<evidence type="ECO:0000256" key="7">
    <source>
        <dbReference type="ARBA" id="ARBA00023242"/>
    </source>
</evidence>
<dbReference type="AlphaFoldDB" id="A0ABD2NE24"/>
<evidence type="ECO:0000256" key="4">
    <source>
        <dbReference type="ARBA" id="ARBA00022771"/>
    </source>
</evidence>
<evidence type="ECO:0000256" key="8">
    <source>
        <dbReference type="PROSITE-ProRule" id="PRU00042"/>
    </source>
</evidence>
<keyword evidence="12" id="KW-1185">Reference proteome</keyword>
<feature type="domain" description="C2H2-type" evidence="10">
    <location>
        <begin position="357"/>
        <end position="384"/>
    </location>
</feature>
<dbReference type="GO" id="GO:0005634">
    <property type="term" value="C:nucleus"/>
    <property type="evidence" value="ECO:0007669"/>
    <property type="project" value="UniProtKB-SubCell"/>
</dbReference>
<keyword evidence="3" id="KW-0677">Repeat</keyword>
<dbReference type="Proteomes" id="UP001516400">
    <property type="component" value="Unassembled WGS sequence"/>
</dbReference>
<gene>
    <name evidence="11" type="ORF">HHI36_012080</name>
</gene>
<organism evidence="11 12">
    <name type="scientific">Cryptolaemus montrouzieri</name>
    <dbReference type="NCBI Taxonomy" id="559131"/>
    <lineage>
        <taxon>Eukaryota</taxon>
        <taxon>Metazoa</taxon>
        <taxon>Ecdysozoa</taxon>
        <taxon>Arthropoda</taxon>
        <taxon>Hexapoda</taxon>
        <taxon>Insecta</taxon>
        <taxon>Pterygota</taxon>
        <taxon>Neoptera</taxon>
        <taxon>Endopterygota</taxon>
        <taxon>Coleoptera</taxon>
        <taxon>Polyphaga</taxon>
        <taxon>Cucujiformia</taxon>
        <taxon>Coccinelloidea</taxon>
        <taxon>Coccinellidae</taxon>
        <taxon>Scymninae</taxon>
        <taxon>Scymnini</taxon>
        <taxon>Cryptolaemus</taxon>
    </lineage>
</organism>
<feature type="region of interest" description="Disordered" evidence="9">
    <location>
        <begin position="580"/>
        <end position="612"/>
    </location>
</feature>
<evidence type="ECO:0000256" key="3">
    <source>
        <dbReference type="ARBA" id="ARBA00022737"/>
    </source>
</evidence>
<comment type="caution">
    <text evidence="11">The sequence shown here is derived from an EMBL/GenBank/DDBJ whole genome shotgun (WGS) entry which is preliminary data.</text>
</comment>
<dbReference type="InterPro" id="IPR013087">
    <property type="entry name" value="Znf_C2H2_type"/>
</dbReference>
<evidence type="ECO:0000256" key="5">
    <source>
        <dbReference type="ARBA" id="ARBA00022833"/>
    </source>
</evidence>
<feature type="domain" description="C2H2-type" evidence="10">
    <location>
        <begin position="325"/>
        <end position="355"/>
    </location>
</feature>
<evidence type="ECO:0000256" key="9">
    <source>
        <dbReference type="SAM" id="MobiDB-lite"/>
    </source>
</evidence>
<dbReference type="InterPro" id="IPR057356">
    <property type="entry name" value="Znf-C2H2_ZNF592"/>
</dbReference>
<dbReference type="PROSITE" id="PS00028">
    <property type="entry name" value="ZINC_FINGER_C2H2_1"/>
    <property type="match status" value="2"/>
</dbReference>
<evidence type="ECO:0000256" key="2">
    <source>
        <dbReference type="ARBA" id="ARBA00022723"/>
    </source>
</evidence>
<sequence length="627" mass="72210">MTPTPETNDSTSYTPIVNQKNQLLSKWNLVFAKNSGSAWISFRPQLGLHVYPCYACRDMFASKVTFQDHTNRRAIMIKYDCKDCNQSLTFFNRCSFLLHARSHFSFAEGKIDLKNIEIFSLPFGMMGFLPHPGIAKLFDAEEDTVDENCYINAQFYSPEPSERGKEVITLKPNDLLFCSSSEDFNVLQLTLKQISNNIPLCEFITVDLQKKLKQSMFYLDTSRVKEEIPDSVESYEASPPSPPSNDQIQLPVISKIESLSCEDPMSTYPRCPECRETQRYSMKMHFIGRNLPFDESLKCSVCKYVASTKCSFSSHQRIHANVAPFICPECGKKFESREYLMNHLDEVCFHLAKQVRIRCPGKKCGKLFASTATFKAHFAQHIHTWLQCTVCKECFDNMITFSEHAKLHSNLCFSDKVYKCLGCKTEGSIIFRDNVQQHIEYHSLDRSRYMYVFICKFCKNYFRSTLTYATHLLKCQKMQAMRKQGYSFSLDICIQCNNRIIFYENETSAACTKCRYLNLNRSNMSRPTKKLPNKEDETGGNVCILCKKEISGKEVKSHPLQCAYRNPQIIVKKLSDNEIPNYSNNDSDNSNDYNLDSEGVFLNKSSPSDETNQKLLIQQKMIPQNKV</sequence>
<evidence type="ECO:0000259" key="10">
    <source>
        <dbReference type="PROSITE" id="PS50157"/>
    </source>
</evidence>
<keyword evidence="4 8" id="KW-0863">Zinc-finger</keyword>
<dbReference type="PROSITE" id="PS50157">
    <property type="entry name" value="ZINC_FINGER_C2H2_2"/>
    <property type="match status" value="3"/>
</dbReference>
<keyword evidence="2" id="KW-0479">Metal-binding</keyword>
<dbReference type="GO" id="GO:0008270">
    <property type="term" value="F:zinc ion binding"/>
    <property type="evidence" value="ECO:0007669"/>
    <property type="project" value="UniProtKB-KW"/>
</dbReference>
<feature type="domain" description="C2H2-type" evidence="10">
    <location>
        <begin position="297"/>
        <end position="324"/>
    </location>
</feature>
<keyword evidence="6" id="KW-0238">DNA-binding</keyword>
<dbReference type="GO" id="GO:0003677">
    <property type="term" value="F:DNA binding"/>
    <property type="evidence" value="ECO:0007669"/>
    <property type="project" value="UniProtKB-KW"/>
</dbReference>
<dbReference type="EMBL" id="JABFTP020000103">
    <property type="protein sequence ID" value="KAL3276710.1"/>
    <property type="molecule type" value="Genomic_DNA"/>
</dbReference>
<accession>A0ABD2NE24</accession>
<dbReference type="SUPFAM" id="SSF57667">
    <property type="entry name" value="beta-beta-alpha zinc fingers"/>
    <property type="match status" value="1"/>
</dbReference>
<feature type="compositionally biased region" description="Low complexity" evidence="9">
    <location>
        <begin position="581"/>
        <end position="597"/>
    </location>
</feature>
<name>A0ABD2NE24_9CUCU</name>
<dbReference type="Pfam" id="PF25412">
    <property type="entry name" value="zf-C2H2_ZNF592"/>
    <property type="match status" value="1"/>
</dbReference>
<dbReference type="SMART" id="SM00355">
    <property type="entry name" value="ZnF_C2H2"/>
    <property type="match status" value="7"/>
</dbReference>
<dbReference type="InterPro" id="IPR050331">
    <property type="entry name" value="Zinc_finger"/>
</dbReference>